<evidence type="ECO:0000256" key="1">
    <source>
        <dbReference type="SAM" id="Phobius"/>
    </source>
</evidence>
<keyword evidence="1" id="KW-0812">Transmembrane</keyword>
<reference evidence="2 3" key="1">
    <citation type="submission" date="2016-10" db="EMBL/GenBank/DDBJ databases">
        <authorList>
            <person name="de Groot N.N."/>
        </authorList>
    </citation>
    <scope>NUCLEOTIDE SEQUENCE [LARGE SCALE GENOMIC DNA]</scope>
    <source>
        <strain evidence="2 3">CGMCC 1.9156</strain>
    </source>
</reference>
<feature type="transmembrane region" description="Helical" evidence="1">
    <location>
        <begin position="60"/>
        <end position="83"/>
    </location>
</feature>
<keyword evidence="1" id="KW-0472">Membrane</keyword>
<sequence>MNIKVKQILKEAHKALYTEDTGDVSTIKKIVKIFVFDLFPGLVAIFLIFTDNILDSSSSLIGSILTTCSIFAGLLFSLIIVIVDKAKKIKETKNEEVLSEFYYLKKYLRFSKHLITKISYTILISLLVIVFSAFLNLNFGLGKYISFVSTYKLHIISFFIYYFSIQFILLIIDIVSDMYDVFLEEID</sequence>
<feature type="transmembrane region" description="Helical" evidence="1">
    <location>
        <begin position="114"/>
        <end position="135"/>
    </location>
</feature>
<proteinExistence type="predicted"/>
<protein>
    <submittedName>
        <fullName evidence="2">Uncharacterized protein</fullName>
    </submittedName>
</protein>
<feature type="transmembrane region" description="Helical" evidence="1">
    <location>
        <begin position="33"/>
        <end position="54"/>
    </location>
</feature>
<accession>A0A1I2GS52</accession>
<dbReference type="EMBL" id="FONW01000003">
    <property type="protein sequence ID" value="SFF19381.1"/>
    <property type="molecule type" value="Genomic_DNA"/>
</dbReference>
<keyword evidence="1" id="KW-1133">Transmembrane helix</keyword>
<evidence type="ECO:0000313" key="2">
    <source>
        <dbReference type="EMBL" id="SFF19381.1"/>
    </source>
</evidence>
<dbReference type="AlphaFoldDB" id="A0A1I2GS52"/>
<dbReference type="RefSeq" id="WP_093919495.1">
    <property type="nucleotide sequence ID" value="NZ_FONW01000003.1"/>
</dbReference>
<keyword evidence="3" id="KW-1185">Reference proteome</keyword>
<gene>
    <name evidence="2" type="ORF">SAMN05216283_10366</name>
</gene>
<dbReference type="Proteomes" id="UP000198964">
    <property type="component" value="Unassembled WGS sequence"/>
</dbReference>
<evidence type="ECO:0000313" key="3">
    <source>
        <dbReference type="Proteomes" id="UP000198964"/>
    </source>
</evidence>
<name>A0A1I2GS52_9BACT</name>
<feature type="transmembrane region" description="Helical" evidence="1">
    <location>
        <begin position="155"/>
        <end position="175"/>
    </location>
</feature>
<organism evidence="2 3">
    <name type="scientific">Sunxiuqinia elliptica</name>
    <dbReference type="NCBI Taxonomy" id="655355"/>
    <lineage>
        <taxon>Bacteria</taxon>
        <taxon>Pseudomonadati</taxon>
        <taxon>Bacteroidota</taxon>
        <taxon>Bacteroidia</taxon>
        <taxon>Marinilabiliales</taxon>
        <taxon>Prolixibacteraceae</taxon>
        <taxon>Sunxiuqinia</taxon>
    </lineage>
</organism>